<name>A0A0F9NGY6_9ZZZZ</name>
<evidence type="ECO:0000256" key="1">
    <source>
        <dbReference type="SAM" id="MobiDB-lite"/>
    </source>
</evidence>
<feature type="compositionally biased region" description="Basic and acidic residues" evidence="1">
    <location>
        <begin position="79"/>
        <end position="89"/>
    </location>
</feature>
<evidence type="ECO:0000313" key="2">
    <source>
        <dbReference type="EMBL" id="KKM80672.1"/>
    </source>
</evidence>
<comment type="caution">
    <text evidence="2">The sequence shown here is derived from an EMBL/GenBank/DDBJ whole genome shotgun (WGS) entry which is preliminary data.</text>
</comment>
<accession>A0A0F9NGY6</accession>
<dbReference type="EMBL" id="LAZR01008144">
    <property type="protein sequence ID" value="KKM80672.1"/>
    <property type="molecule type" value="Genomic_DNA"/>
</dbReference>
<organism evidence="2">
    <name type="scientific">marine sediment metagenome</name>
    <dbReference type="NCBI Taxonomy" id="412755"/>
    <lineage>
        <taxon>unclassified sequences</taxon>
        <taxon>metagenomes</taxon>
        <taxon>ecological metagenomes</taxon>
    </lineage>
</organism>
<dbReference type="AlphaFoldDB" id="A0A0F9NGY6"/>
<gene>
    <name evidence="2" type="ORF">LCGC14_1337560</name>
</gene>
<feature type="region of interest" description="Disordered" evidence="1">
    <location>
        <begin position="78"/>
        <end position="166"/>
    </location>
</feature>
<protein>
    <submittedName>
        <fullName evidence="2">Uncharacterized protein</fullName>
    </submittedName>
</protein>
<feature type="compositionally biased region" description="Basic and acidic residues" evidence="1">
    <location>
        <begin position="154"/>
        <end position="166"/>
    </location>
</feature>
<sequence length="166" mass="18182">MNDEQVNAYMQELLSGKRKVEGLLEGKALEHFRNATTQIAQGRERTQQLSSEVEQIRNAVQQLIGQQTAYSQLLVAAETARRSEKKDSPPDEPGSGDDTISLVTLRDRVGADRVDAIDNDGNLVDSSEASEASEGEESSDTPTSPMPPKPKPRFIKEGEEGKPCQK</sequence>
<feature type="compositionally biased region" description="Basic and acidic residues" evidence="1">
    <location>
        <begin position="105"/>
        <end position="116"/>
    </location>
</feature>
<reference evidence="2" key="1">
    <citation type="journal article" date="2015" name="Nature">
        <title>Complex archaea that bridge the gap between prokaryotes and eukaryotes.</title>
        <authorList>
            <person name="Spang A."/>
            <person name="Saw J.H."/>
            <person name="Jorgensen S.L."/>
            <person name="Zaremba-Niedzwiedzka K."/>
            <person name="Martijn J."/>
            <person name="Lind A.E."/>
            <person name="van Eijk R."/>
            <person name="Schleper C."/>
            <person name="Guy L."/>
            <person name="Ettema T.J."/>
        </authorList>
    </citation>
    <scope>NUCLEOTIDE SEQUENCE</scope>
</reference>
<proteinExistence type="predicted"/>